<protein>
    <recommendedName>
        <fullName evidence="11">HMA domain-containing protein</fullName>
    </recommendedName>
</protein>
<dbReference type="PANTHER" id="PTHR22850">
    <property type="entry name" value="WD40 REPEAT FAMILY"/>
    <property type="match status" value="1"/>
</dbReference>
<dbReference type="InterPro" id="IPR006121">
    <property type="entry name" value="HMA_dom"/>
</dbReference>
<keyword evidence="13" id="KW-1185">Reference proteome</keyword>
<evidence type="ECO:0000313" key="12">
    <source>
        <dbReference type="EMBL" id="RXH87645.1"/>
    </source>
</evidence>
<dbReference type="AlphaFoldDB" id="A0A498IZ75"/>
<keyword evidence="5" id="KW-0853">WD repeat</keyword>
<comment type="caution">
    <text evidence="12">The sequence shown here is derived from an EMBL/GenBank/DDBJ whole genome shotgun (WGS) entry which is preliminary data.</text>
</comment>
<keyword evidence="8" id="KW-0472">Membrane</keyword>
<dbReference type="Proteomes" id="UP000290289">
    <property type="component" value="Chromosome 10"/>
</dbReference>
<evidence type="ECO:0000256" key="3">
    <source>
        <dbReference type="ARBA" id="ARBA00022481"/>
    </source>
</evidence>
<dbReference type="FunFam" id="3.30.70.100:FF:000035">
    <property type="entry name" value="Heavy metal-associated isoprenylated plant protein 26"/>
    <property type="match status" value="1"/>
</dbReference>
<dbReference type="Pfam" id="PF12265">
    <property type="entry name" value="CAF1C_H4-bd"/>
    <property type="match status" value="1"/>
</dbReference>
<feature type="domain" description="HMA" evidence="11">
    <location>
        <begin position="26"/>
        <end position="90"/>
    </location>
</feature>
<evidence type="ECO:0000256" key="4">
    <source>
        <dbReference type="ARBA" id="ARBA00022539"/>
    </source>
</evidence>
<keyword evidence="7" id="KW-0677">Repeat</keyword>
<dbReference type="InterPro" id="IPR022052">
    <property type="entry name" value="Histone-bd_RBBP4-like_N"/>
</dbReference>
<accession>A0A498IZ75</accession>
<dbReference type="SUPFAM" id="SSF55008">
    <property type="entry name" value="HMA, heavy metal-associated domain"/>
    <property type="match status" value="1"/>
</dbReference>
<dbReference type="GO" id="GO:0006950">
    <property type="term" value="P:response to stress"/>
    <property type="evidence" value="ECO:0007669"/>
    <property type="project" value="UniProtKB-ARBA"/>
</dbReference>
<gene>
    <name evidence="12" type="ORF">DVH24_034545</name>
</gene>
<dbReference type="Gene3D" id="2.130.10.10">
    <property type="entry name" value="YVTN repeat-like/Quinoprotein amine dehydrogenase"/>
    <property type="match status" value="1"/>
</dbReference>
<dbReference type="InterPro" id="IPR050459">
    <property type="entry name" value="WD_repeat_RBAP46/RBAP48/MSI1"/>
</dbReference>
<evidence type="ECO:0000256" key="1">
    <source>
        <dbReference type="ARBA" id="ARBA00004370"/>
    </source>
</evidence>
<reference evidence="12 13" key="1">
    <citation type="submission" date="2018-10" db="EMBL/GenBank/DDBJ databases">
        <title>A high-quality apple genome assembly.</title>
        <authorList>
            <person name="Hu J."/>
        </authorList>
    </citation>
    <scope>NUCLEOTIDE SEQUENCE [LARGE SCALE GENOMIC DNA]</scope>
    <source>
        <strain evidence="13">cv. HFTH1</strain>
        <tissue evidence="12">Young leaf</tissue>
    </source>
</reference>
<keyword evidence="4" id="KW-0104">Cadmium</keyword>
<evidence type="ECO:0000313" key="13">
    <source>
        <dbReference type="Proteomes" id="UP000290289"/>
    </source>
</evidence>
<dbReference type="CDD" id="cd00371">
    <property type="entry name" value="HMA"/>
    <property type="match status" value="1"/>
</dbReference>
<keyword evidence="3" id="KW-0488">Methylation</keyword>
<keyword evidence="9" id="KW-0449">Lipoprotein</keyword>
<dbReference type="InterPro" id="IPR015943">
    <property type="entry name" value="WD40/YVTN_repeat-like_dom_sf"/>
</dbReference>
<evidence type="ECO:0000256" key="10">
    <source>
        <dbReference type="ARBA" id="ARBA00024045"/>
    </source>
</evidence>
<dbReference type="GO" id="GO:0046872">
    <property type="term" value="F:metal ion binding"/>
    <property type="evidence" value="ECO:0007669"/>
    <property type="project" value="UniProtKB-KW"/>
</dbReference>
<keyword evidence="6" id="KW-0479">Metal-binding</keyword>
<keyword evidence="9" id="KW-0636">Prenylation</keyword>
<sequence length="343" mass="38195">MGVLDHFSNLFDCSSGRSRLKKRRQFQTVEIKVKMDCEGCERKVKRSVEGMRGVTQVDVERKAHKLTVVGYVDPGKVLARVAHRTGKRVEFWPYVPYDVVAHPYAAGVYDRKAPSGYVRNVEDPQMGNLARASSTEVRYTTAFSDENPAACTSLLHSDQHLAGNQKEAENAKELELTAAAMAEDQDQESAVLEEEYTVWKKNSPFLYDLIISHPLEWPSLTVHWAPSAPQPHTDPSLAAHKLVLGTLTSDDYPNFLMVADALLPTSQPNFGAISENDPVMPKVEITQKIRVFGEVNRARWMPQKSTIVGAKTSGADVYVLDCSKQGGKKHQDEACDPDLRLRG</sequence>
<evidence type="ECO:0000256" key="5">
    <source>
        <dbReference type="ARBA" id="ARBA00022574"/>
    </source>
</evidence>
<dbReference type="PROSITE" id="PS50846">
    <property type="entry name" value="HMA_2"/>
    <property type="match status" value="1"/>
</dbReference>
<evidence type="ECO:0000256" key="8">
    <source>
        <dbReference type="ARBA" id="ARBA00023136"/>
    </source>
</evidence>
<organism evidence="12 13">
    <name type="scientific">Malus domestica</name>
    <name type="common">Apple</name>
    <name type="synonym">Pyrus malus</name>
    <dbReference type="NCBI Taxonomy" id="3750"/>
    <lineage>
        <taxon>Eukaryota</taxon>
        <taxon>Viridiplantae</taxon>
        <taxon>Streptophyta</taxon>
        <taxon>Embryophyta</taxon>
        <taxon>Tracheophyta</taxon>
        <taxon>Spermatophyta</taxon>
        <taxon>Magnoliopsida</taxon>
        <taxon>eudicotyledons</taxon>
        <taxon>Gunneridae</taxon>
        <taxon>Pentapetalae</taxon>
        <taxon>rosids</taxon>
        <taxon>fabids</taxon>
        <taxon>Rosales</taxon>
        <taxon>Rosaceae</taxon>
        <taxon>Amygdaloideae</taxon>
        <taxon>Maleae</taxon>
        <taxon>Malus</taxon>
    </lineage>
</organism>
<comment type="subcellular location">
    <subcellularLocation>
        <location evidence="1">Membrane</location>
    </subcellularLocation>
</comment>
<name>A0A498IZ75_MALDO</name>
<dbReference type="GO" id="GO:0016020">
    <property type="term" value="C:membrane"/>
    <property type="evidence" value="ECO:0007669"/>
    <property type="project" value="UniProtKB-SubCell"/>
</dbReference>
<dbReference type="EMBL" id="RDQH01000336">
    <property type="protein sequence ID" value="RXH87645.1"/>
    <property type="molecule type" value="Genomic_DNA"/>
</dbReference>
<dbReference type="Gene3D" id="3.30.70.100">
    <property type="match status" value="1"/>
</dbReference>
<comment type="similarity">
    <text evidence="10">Belongs to the HIPP family.</text>
</comment>
<evidence type="ECO:0000259" key="11">
    <source>
        <dbReference type="PROSITE" id="PS50846"/>
    </source>
</evidence>
<comment type="similarity">
    <text evidence="2">Belongs to the WD repeat RBAP46/RBAP48/MSI1 family.</text>
</comment>
<dbReference type="InterPro" id="IPR036163">
    <property type="entry name" value="HMA_dom_sf"/>
</dbReference>
<dbReference type="Pfam" id="PF00403">
    <property type="entry name" value="HMA"/>
    <property type="match status" value="1"/>
</dbReference>
<proteinExistence type="inferred from homology"/>
<evidence type="ECO:0000256" key="9">
    <source>
        <dbReference type="ARBA" id="ARBA00023289"/>
    </source>
</evidence>
<evidence type="ECO:0000256" key="7">
    <source>
        <dbReference type="ARBA" id="ARBA00022737"/>
    </source>
</evidence>
<dbReference type="STRING" id="3750.A0A498IZ75"/>
<evidence type="ECO:0000256" key="2">
    <source>
        <dbReference type="ARBA" id="ARBA00009341"/>
    </source>
</evidence>
<evidence type="ECO:0000256" key="6">
    <source>
        <dbReference type="ARBA" id="ARBA00022723"/>
    </source>
</evidence>